<evidence type="ECO:0000256" key="1">
    <source>
        <dbReference type="SAM" id="MobiDB-lite"/>
    </source>
</evidence>
<feature type="region of interest" description="Disordered" evidence="1">
    <location>
        <begin position="1"/>
        <end position="20"/>
    </location>
</feature>
<keyword evidence="3" id="KW-1185">Reference proteome</keyword>
<organism evidence="2 3">
    <name type="scientific">Natrinema soli</name>
    <dbReference type="NCBI Taxonomy" id="1930624"/>
    <lineage>
        <taxon>Archaea</taxon>
        <taxon>Methanobacteriati</taxon>
        <taxon>Methanobacteriota</taxon>
        <taxon>Stenosarchaea group</taxon>
        <taxon>Halobacteria</taxon>
        <taxon>Halobacteriales</taxon>
        <taxon>Natrialbaceae</taxon>
        <taxon>Natrinema</taxon>
    </lineage>
</organism>
<sequence length="47" mass="5375">MNRSTTRRAGSSRIPATRRCRSHALGRRDFALPYAHEADMAADRSDW</sequence>
<comment type="caution">
    <text evidence="2">The sequence shown here is derived from an EMBL/GenBank/DDBJ whole genome shotgun (WGS) entry which is preliminary data.</text>
</comment>
<proteinExistence type="predicted"/>
<reference evidence="2 3" key="1">
    <citation type="journal article" date="2019" name="Int. J. Syst. Evol. Microbiol.">
        <title>The Global Catalogue of Microorganisms (GCM) 10K type strain sequencing project: providing services to taxonomists for standard genome sequencing and annotation.</title>
        <authorList>
            <consortium name="The Broad Institute Genomics Platform"/>
            <consortium name="The Broad Institute Genome Sequencing Center for Infectious Disease"/>
            <person name="Wu L."/>
            <person name="Ma J."/>
        </authorList>
    </citation>
    <scope>NUCLEOTIDE SEQUENCE [LARGE SCALE GENOMIC DNA]</scope>
    <source>
        <strain evidence="2 3">LMG 29247</strain>
    </source>
</reference>
<accession>A0ABD5SNB2</accession>
<dbReference type="RefSeq" id="WP_273739732.1">
    <property type="nucleotide sequence ID" value="NZ_JAQIVI010000297.1"/>
</dbReference>
<dbReference type="AlphaFoldDB" id="A0ABD5SNB2"/>
<evidence type="ECO:0000313" key="3">
    <source>
        <dbReference type="Proteomes" id="UP001596383"/>
    </source>
</evidence>
<protein>
    <submittedName>
        <fullName evidence="2">Uncharacterized protein</fullName>
    </submittedName>
</protein>
<name>A0ABD5SNB2_9EURY</name>
<dbReference type="EMBL" id="JBHSWV010000297">
    <property type="protein sequence ID" value="MFC6766785.1"/>
    <property type="molecule type" value="Genomic_DNA"/>
</dbReference>
<dbReference type="Proteomes" id="UP001596383">
    <property type="component" value="Unassembled WGS sequence"/>
</dbReference>
<gene>
    <name evidence="2" type="ORF">ACFQE6_17870</name>
</gene>
<evidence type="ECO:0000313" key="2">
    <source>
        <dbReference type="EMBL" id="MFC6766785.1"/>
    </source>
</evidence>